<gene>
    <name evidence="1" type="ORF">ACFSBT_09370</name>
</gene>
<protein>
    <submittedName>
        <fullName evidence="1">Uncharacterized protein</fullName>
    </submittedName>
</protein>
<sequence>MVIFLAGRSRINDRSLHNRIKNRLQSDEVFEEVSLQVANRRDPGPYRVIAHTDPRGFLEDASYPTTTARLEIGFDTNAPAEYEYYWINWIEPERQLMVGWHQDDDHEPLGPVHLQVNQETQAIAHTAAHFVDEHPMSVLDARLQQLPAAVSAIEWDGKSVIGIEWET</sequence>
<accession>A0ABD6AVC6</accession>
<dbReference type="EMBL" id="JBHUDC010000003">
    <property type="protein sequence ID" value="MFD1513485.1"/>
    <property type="molecule type" value="Genomic_DNA"/>
</dbReference>
<dbReference type="AlphaFoldDB" id="A0ABD6AVC6"/>
<dbReference type="Proteomes" id="UP001597187">
    <property type="component" value="Unassembled WGS sequence"/>
</dbReference>
<name>A0ABD6AVC6_9EURY</name>
<dbReference type="RefSeq" id="WP_250873437.1">
    <property type="nucleotide sequence ID" value="NZ_JALXFV010000003.1"/>
</dbReference>
<reference evidence="1 2" key="1">
    <citation type="journal article" date="2019" name="Int. J. Syst. Evol. Microbiol.">
        <title>The Global Catalogue of Microorganisms (GCM) 10K type strain sequencing project: providing services to taxonomists for standard genome sequencing and annotation.</title>
        <authorList>
            <consortium name="The Broad Institute Genomics Platform"/>
            <consortium name="The Broad Institute Genome Sequencing Center for Infectious Disease"/>
            <person name="Wu L."/>
            <person name="Ma J."/>
        </authorList>
    </citation>
    <scope>NUCLEOTIDE SEQUENCE [LARGE SCALE GENOMIC DNA]</scope>
    <source>
        <strain evidence="1 2">CGMCC 1.12563</strain>
    </source>
</reference>
<proteinExistence type="predicted"/>
<organism evidence="1 2">
    <name type="scientific">Halomarina rubra</name>
    <dbReference type="NCBI Taxonomy" id="2071873"/>
    <lineage>
        <taxon>Archaea</taxon>
        <taxon>Methanobacteriati</taxon>
        <taxon>Methanobacteriota</taxon>
        <taxon>Stenosarchaea group</taxon>
        <taxon>Halobacteria</taxon>
        <taxon>Halobacteriales</taxon>
        <taxon>Natronomonadaceae</taxon>
        <taxon>Halomarina</taxon>
    </lineage>
</organism>
<evidence type="ECO:0000313" key="2">
    <source>
        <dbReference type="Proteomes" id="UP001597187"/>
    </source>
</evidence>
<keyword evidence="2" id="KW-1185">Reference proteome</keyword>
<evidence type="ECO:0000313" key="1">
    <source>
        <dbReference type="EMBL" id="MFD1513485.1"/>
    </source>
</evidence>
<comment type="caution">
    <text evidence="1">The sequence shown here is derived from an EMBL/GenBank/DDBJ whole genome shotgun (WGS) entry which is preliminary data.</text>
</comment>